<sequence length="148" mass="17482">MTIYEALRNTHWKKAEYFKFKFPDVRYIKDSGARTEEELMKSCHLKSMNSFYAWERTDEYKSLLMLYMASKVSDDFMDIYNIVIEQAKQGDDKAIKTFLSLQKEIRDNAKVAEGALDKKKKKKQVVEKDLKEKEPEPVADEYDDLDLS</sequence>
<keyword evidence="3" id="KW-1185">Reference proteome</keyword>
<protein>
    <submittedName>
        <fullName evidence="2">Uncharacterized protein</fullName>
    </submittedName>
</protein>
<dbReference type="RefSeq" id="WP_075398042.1">
    <property type="nucleotide sequence ID" value="NZ_MSDU01000013.1"/>
</dbReference>
<organism evidence="2 3">
    <name type="scientific">Domibacillus antri</name>
    <dbReference type="NCBI Taxonomy" id="1714264"/>
    <lineage>
        <taxon>Bacteria</taxon>
        <taxon>Bacillati</taxon>
        <taxon>Bacillota</taxon>
        <taxon>Bacilli</taxon>
        <taxon>Bacillales</taxon>
        <taxon>Bacillaceae</taxon>
        <taxon>Domibacillus</taxon>
    </lineage>
</organism>
<dbReference type="AlphaFoldDB" id="A0A1Q8Q6J3"/>
<reference evidence="2 3" key="1">
    <citation type="submission" date="2016-12" db="EMBL/GenBank/DDBJ databases">
        <title>Domibacillus antri genome sequencing.</title>
        <authorList>
            <person name="Verma A."/>
            <person name="Krishnamurthi S."/>
        </authorList>
    </citation>
    <scope>NUCLEOTIDE SEQUENCE [LARGE SCALE GENOMIC DNA]</scope>
    <source>
        <strain evidence="2 3">XD80</strain>
    </source>
</reference>
<evidence type="ECO:0000313" key="2">
    <source>
        <dbReference type="EMBL" id="OLN22912.1"/>
    </source>
</evidence>
<evidence type="ECO:0000256" key="1">
    <source>
        <dbReference type="SAM" id="MobiDB-lite"/>
    </source>
</evidence>
<dbReference type="STRING" id="1714264.BTO30_07140"/>
<accession>A0A1Q8Q6J3</accession>
<dbReference type="Proteomes" id="UP000185568">
    <property type="component" value="Unassembled WGS sequence"/>
</dbReference>
<name>A0A1Q8Q6J3_9BACI</name>
<evidence type="ECO:0000313" key="3">
    <source>
        <dbReference type="Proteomes" id="UP000185568"/>
    </source>
</evidence>
<feature type="region of interest" description="Disordered" evidence="1">
    <location>
        <begin position="124"/>
        <end position="148"/>
    </location>
</feature>
<gene>
    <name evidence="2" type="ORF">BTO30_07140</name>
</gene>
<feature type="compositionally biased region" description="Acidic residues" evidence="1">
    <location>
        <begin position="137"/>
        <end position="148"/>
    </location>
</feature>
<dbReference type="OrthoDB" id="2697242at2"/>
<feature type="compositionally biased region" description="Basic and acidic residues" evidence="1">
    <location>
        <begin position="124"/>
        <end position="136"/>
    </location>
</feature>
<proteinExistence type="predicted"/>
<dbReference type="EMBL" id="MSDU01000013">
    <property type="protein sequence ID" value="OLN22912.1"/>
    <property type="molecule type" value="Genomic_DNA"/>
</dbReference>
<comment type="caution">
    <text evidence="2">The sequence shown here is derived from an EMBL/GenBank/DDBJ whole genome shotgun (WGS) entry which is preliminary data.</text>
</comment>